<accession>A0A9P8CJ48</accession>
<reference evidence="1" key="1">
    <citation type="journal article" date="2021" name="IMA Fungus">
        <title>Genomic characterization of three marine fungi, including Emericellopsis atlantica sp. nov. with signatures of a generalist lifestyle and marine biomass degradation.</title>
        <authorList>
            <person name="Hagestad O.C."/>
            <person name="Hou L."/>
            <person name="Andersen J.H."/>
            <person name="Hansen E.H."/>
            <person name="Altermark B."/>
            <person name="Li C."/>
            <person name="Kuhnert E."/>
            <person name="Cox R.J."/>
            <person name="Crous P.W."/>
            <person name="Spatafora J.W."/>
            <person name="Lail K."/>
            <person name="Amirebrahimi M."/>
            <person name="Lipzen A."/>
            <person name="Pangilinan J."/>
            <person name="Andreopoulos W."/>
            <person name="Hayes R.D."/>
            <person name="Ng V."/>
            <person name="Grigoriev I.V."/>
            <person name="Jackson S.A."/>
            <person name="Sutton T.D.S."/>
            <person name="Dobson A.D.W."/>
            <person name="Rama T."/>
        </authorList>
    </citation>
    <scope>NUCLEOTIDE SEQUENCE</scope>
    <source>
        <strain evidence="1">TRa3180A</strain>
    </source>
</reference>
<dbReference type="InterPro" id="IPR038763">
    <property type="entry name" value="DHH_sf"/>
</dbReference>
<evidence type="ECO:0000313" key="2">
    <source>
        <dbReference type="Proteomes" id="UP000887226"/>
    </source>
</evidence>
<dbReference type="OrthoDB" id="284473at2759"/>
<dbReference type="PANTHER" id="PTHR30255:SF2">
    <property type="entry name" value="SINGLE-STRANDED-DNA-SPECIFIC EXONUCLEASE RECJ"/>
    <property type="match status" value="1"/>
</dbReference>
<dbReference type="SUPFAM" id="SSF64182">
    <property type="entry name" value="DHH phosphoesterases"/>
    <property type="match status" value="1"/>
</dbReference>
<dbReference type="InterPro" id="IPR051673">
    <property type="entry name" value="SSDNA_exonuclease_RecJ"/>
</dbReference>
<organism evidence="1 2">
    <name type="scientific">Calycina marina</name>
    <dbReference type="NCBI Taxonomy" id="1763456"/>
    <lineage>
        <taxon>Eukaryota</taxon>
        <taxon>Fungi</taxon>
        <taxon>Dikarya</taxon>
        <taxon>Ascomycota</taxon>
        <taxon>Pezizomycotina</taxon>
        <taxon>Leotiomycetes</taxon>
        <taxon>Helotiales</taxon>
        <taxon>Pezizellaceae</taxon>
        <taxon>Calycina</taxon>
    </lineage>
</organism>
<gene>
    <name evidence="1" type="ORF">BJ878DRAFT_531481</name>
</gene>
<sequence length="334" mass="36784">MKRKAGTSSGSSKRKAIKLDGYCNASPKLDEHNNVIWPAPGAQLDRARGFSRKCAKTQKPTLIVPDKNADVLTSGIIAHRTLVKPGLDPEWLEIHLLWKGSNIHEQFERGEMLKKKAKYIIVLDQGSRGAPPFVDDPETKYPDAMAYSSSILESKMALMGCIQMSLSSGGYHCSYHVDICKALDRDISSQCRNPCTIGICGDLGNTLKWLPPFPDMTETLKNHTKKSINDCVTGKYNVITAWKALLEIHNPKEVLKNGKIGVLKINSKAQVHTVIATRCASHLKSKAPEIVMAANYSYLPGRVIFSRRIACIARDPPVNITKSLKAVASFNTAD</sequence>
<protein>
    <submittedName>
        <fullName evidence="1">DHH family protein-like protein</fullName>
    </submittedName>
</protein>
<name>A0A9P8CJ48_9HELO</name>
<proteinExistence type="predicted"/>
<dbReference type="Proteomes" id="UP000887226">
    <property type="component" value="Unassembled WGS sequence"/>
</dbReference>
<keyword evidence="2" id="KW-1185">Reference proteome</keyword>
<comment type="caution">
    <text evidence="1">The sequence shown here is derived from an EMBL/GenBank/DDBJ whole genome shotgun (WGS) entry which is preliminary data.</text>
</comment>
<dbReference type="EMBL" id="MU253740">
    <property type="protein sequence ID" value="KAG9248983.1"/>
    <property type="molecule type" value="Genomic_DNA"/>
</dbReference>
<evidence type="ECO:0000313" key="1">
    <source>
        <dbReference type="EMBL" id="KAG9248983.1"/>
    </source>
</evidence>
<dbReference type="AlphaFoldDB" id="A0A9P8CJ48"/>
<dbReference type="PANTHER" id="PTHR30255">
    <property type="entry name" value="SINGLE-STRANDED-DNA-SPECIFIC EXONUCLEASE RECJ"/>
    <property type="match status" value="1"/>
</dbReference>